<dbReference type="SMART" id="SM00028">
    <property type="entry name" value="TPR"/>
    <property type="match status" value="2"/>
</dbReference>
<protein>
    <submittedName>
        <fullName evidence="3">Tetratricopeptide repeat protein</fullName>
    </submittedName>
</protein>
<evidence type="ECO:0000256" key="1">
    <source>
        <dbReference type="PROSITE-ProRule" id="PRU00339"/>
    </source>
</evidence>
<dbReference type="InterPro" id="IPR019734">
    <property type="entry name" value="TPR_rpt"/>
</dbReference>
<feature type="chain" id="PRO_5045066803" evidence="2">
    <location>
        <begin position="32"/>
        <end position="507"/>
    </location>
</feature>
<keyword evidence="4" id="KW-1185">Reference proteome</keyword>
<dbReference type="Pfam" id="PF13181">
    <property type="entry name" value="TPR_8"/>
    <property type="match status" value="1"/>
</dbReference>
<dbReference type="EMBL" id="JAACJS010000002">
    <property type="protein sequence ID" value="NCI49167.1"/>
    <property type="molecule type" value="Genomic_DNA"/>
</dbReference>
<feature type="repeat" description="TPR" evidence="1">
    <location>
        <begin position="455"/>
        <end position="488"/>
    </location>
</feature>
<name>A0ABW9ZTT4_9BACT</name>
<gene>
    <name evidence="3" type="ORF">GWC95_04480</name>
</gene>
<dbReference type="Gene3D" id="1.25.40.10">
    <property type="entry name" value="Tetratricopeptide repeat domain"/>
    <property type="match status" value="2"/>
</dbReference>
<sequence length="507" mass="58385">MLQFLSHHKNNKIRTPFLITVLLLSCFSVSAQKVFEFNSTCQQAYQEITRLKINNGLALVQKAREQNPDNLIPELLESYVDFYVLFLNEDPKEYAVRYPKFLERINLISEGPKSSPFYYYCLSMVRVHKAASAIKFGKMWDAGWDFKRAYSLIKDNKKQFPTFGPNDLIYGSLQAVTGTIPKGYKWLASIFGMKGSLTEGMKTVRGFMNSNDPWARVFFNEAAFIYPYLMFYIENKKEEALAFTQQRRLDLVNNHLHAYMAANLGINNKQSEYAESVILARNKSPEYLRTGVWDFELGFTRLYHLETQEAAKNLEAFVNNFKGKFYLKDAYQKLSWCYYLQGNMAKAEEARANVIKKGATDADADKQALKDAKSGKWPNMLLLKARLLSDGGYNNEATALLHGKSEDDFQKDEEKLEFAYRMARINDDLGRSDEAIRNYLVAINIGQNRKEYFAARAALQIGQIYEKKGQKALAITYYQKCIDMEDHEYKNSLDQRAKSGIARCKGE</sequence>
<evidence type="ECO:0000313" key="3">
    <source>
        <dbReference type="EMBL" id="NCI49167.1"/>
    </source>
</evidence>
<reference evidence="3 4" key="1">
    <citation type="submission" date="2020-01" db="EMBL/GenBank/DDBJ databases">
        <title>Genome analysis.</title>
        <authorList>
            <person name="Wu S."/>
            <person name="Wang G."/>
        </authorList>
    </citation>
    <scope>NUCLEOTIDE SEQUENCE [LARGE SCALE GENOMIC DNA]</scope>
    <source>
        <strain evidence="3 4">SYL130</strain>
    </source>
</reference>
<keyword evidence="2" id="KW-0732">Signal</keyword>
<keyword evidence="1" id="KW-0802">TPR repeat</keyword>
<evidence type="ECO:0000256" key="2">
    <source>
        <dbReference type="SAM" id="SignalP"/>
    </source>
</evidence>
<organism evidence="3 4">
    <name type="scientific">Sediminibacterium roseum</name>
    <dbReference type="NCBI Taxonomy" id="1978412"/>
    <lineage>
        <taxon>Bacteria</taxon>
        <taxon>Pseudomonadati</taxon>
        <taxon>Bacteroidota</taxon>
        <taxon>Chitinophagia</taxon>
        <taxon>Chitinophagales</taxon>
        <taxon>Chitinophagaceae</taxon>
        <taxon>Sediminibacterium</taxon>
    </lineage>
</organism>
<evidence type="ECO:0000313" key="4">
    <source>
        <dbReference type="Proteomes" id="UP000753802"/>
    </source>
</evidence>
<dbReference type="InterPro" id="IPR011990">
    <property type="entry name" value="TPR-like_helical_dom_sf"/>
</dbReference>
<comment type="caution">
    <text evidence="3">The sequence shown here is derived from an EMBL/GenBank/DDBJ whole genome shotgun (WGS) entry which is preliminary data.</text>
</comment>
<proteinExistence type="predicted"/>
<accession>A0ABW9ZTT4</accession>
<dbReference type="PROSITE" id="PS50005">
    <property type="entry name" value="TPR"/>
    <property type="match status" value="1"/>
</dbReference>
<feature type="signal peptide" evidence="2">
    <location>
        <begin position="1"/>
        <end position="31"/>
    </location>
</feature>
<dbReference type="Proteomes" id="UP000753802">
    <property type="component" value="Unassembled WGS sequence"/>
</dbReference>
<dbReference type="SUPFAM" id="SSF48452">
    <property type="entry name" value="TPR-like"/>
    <property type="match status" value="1"/>
</dbReference>